<dbReference type="GO" id="GO:0015171">
    <property type="term" value="F:amino acid transmembrane transporter activity"/>
    <property type="evidence" value="ECO:0007669"/>
    <property type="project" value="TreeGrafter"/>
</dbReference>
<sequence length="210" mass="21930">MLIFVKSMVIGLCIAAPVGPIGLLCIQRSLMLGWRAGFATGLGAATADSIYGFIGALGVTAIIATLISFKPWLCIFGGLFLAYIGYQTIRSKGGATAMAGERANMFKAYSTTLFLTLSNPMTILSFIAIFAALSDGMAGDQGGQHALLPMVTGIFLGSAAWWLGLSGFSSIFKARIAESKLRLINYFSGATITILGAYQVATGVMLATAT</sequence>
<dbReference type="RefSeq" id="WP_046063645.1">
    <property type="nucleotide sequence ID" value="NZ_CP077086.1"/>
</dbReference>
<dbReference type="GO" id="GO:0005886">
    <property type="term" value="C:plasma membrane"/>
    <property type="evidence" value="ECO:0007669"/>
    <property type="project" value="UniProtKB-SubCell"/>
</dbReference>
<dbReference type="Proteomes" id="UP000033662">
    <property type="component" value="Unassembled WGS sequence"/>
</dbReference>
<feature type="transmembrane region" description="Helical" evidence="6">
    <location>
        <begin position="38"/>
        <end position="63"/>
    </location>
</feature>
<dbReference type="Pfam" id="PF01810">
    <property type="entry name" value="LysE"/>
    <property type="match status" value="1"/>
</dbReference>
<dbReference type="EMBL" id="JZXC01000011">
    <property type="protein sequence ID" value="KKA07411.1"/>
    <property type="molecule type" value="Genomic_DNA"/>
</dbReference>
<dbReference type="AlphaFoldDB" id="A0A0F4XNN8"/>
<dbReference type="InterPro" id="IPR001123">
    <property type="entry name" value="LeuE-type"/>
</dbReference>
<dbReference type="PANTHER" id="PTHR30086">
    <property type="entry name" value="ARGININE EXPORTER PROTEIN ARGO"/>
    <property type="match status" value="1"/>
</dbReference>
<feature type="transmembrane region" description="Helical" evidence="6">
    <location>
        <begin position="110"/>
        <end position="134"/>
    </location>
</feature>
<dbReference type="PANTHER" id="PTHR30086:SF20">
    <property type="entry name" value="ARGININE EXPORTER PROTEIN ARGO-RELATED"/>
    <property type="match status" value="1"/>
</dbReference>
<keyword evidence="2" id="KW-1003">Cell membrane</keyword>
<dbReference type="OrthoDB" id="5638726at2"/>
<evidence type="ECO:0000256" key="3">
    <source>
        <dbReference type="ARBA" id="ARBA00022692"/>
    </source>
</evidence>
<evidence type="ECO:0000313" key="8">
    <source>
        <dbReference type="Proteomes" id="UP000033662"/>
    </source>
</evidence>
<dbReference type="PATRIC" id="fig|132476.4.peg.706"/>
<feature type="transmembrane region" description="Helical" evidence="6">
    <location>
        <begin position="183"/>
        <end position="207"/>
    </location>
</feature>
<name>A0A0F4XNN8_9PSED</name>
<comment type="caution">
    <text evidence="7">The sequence shown here is derived from an EMBL/GenBank/DDBJ whole genome shotgun (WGS) entry which is preliminary data.</text>
</comment>
<feature type="transmembrane region" description="Helical" evidence="6">
    <location>
        <begin position="146"/>
        <end position="171"/>
    </location>
</feature>
<evidence type="ECO:0000256" key="4">
    <source>
        <dbReference type="ARBA" id="ARBA00022989"/>
    </source>
</evidence>
<evidence type="ECO:0000313" key="7">
    <source>
        <dbReference type="EMBL" id="KKA07411.1"/>
    </source>
</evidence>
<keyword evidence="4 6" id="KW-1133">Transmembrane helix</keyword>
<feature type="transmembrane region" description="Helical" evidence="6">
    <location>
        <begin position="69"/>
        <end position="89"/>
    </location>
</feature>
<reference evidence="7 8" key="1">
    <citation type="submission" date="2015-03" db="EMBL/GenBank/DDBJ databases">
        <title>Pseudomonas fluorescens 1855-344 Genome sequencing and assembly.</title>
        <authorList>
            <person name="Eng W.W.H."/>
            <person name="Gan H.M."/>
            <person name="Savka M.A."/>
        </authorList>
    </citation>
    <scope>NUCLEOTIDE SEQUENCE [LARGE SCALE GENOMIC DNA]</scope>
    <source>
        <strain evidence="7 8">1855-344</strain>
    </source>
</reference>
<gene>
    <name evidence="7" type="ORF">VP02_13135</name>
</gene>
<keyword evidence="3 6" id="KW-0812">Transmembrane</keyword>
<feature type="transmembrane region" description="Helical" evidence="6">
    <location>
        <begin position="6"/>
        <end position="26"/>
    </location>
</feature>
<organism evidence="7 8">
    <name type="scientific">Pseudomonas kilonensis</name>
    <dbReference type="NCBI Taxonomy" id="132476"/>
    <lineage>
        <taxon>Bacteria</taxon>
        <taxon>Pseudomonadati</taxon>
        <taxon>Pseudomonadota</taxon>
        <taxon>Gammaproteobacteria</taxon>
        <taxon>Pseudomonadales</taxon>
        <taxon>Pseudomonadaceae</taxon>
        <taxon>Pseudomonas</taxon>
    </lineage>
</organism>
<comment type="subcellular location">
    <subcellularLocation>
        <location evidence="1">Cell membrane</location>
        <topology evidence="1">Multi-pass membrane protein</topology>
    </subcellularLocation>
</comment>
<evidence type="ECO:0000256" key="5">
    <source>
        <dbReference type="ARBA" id="ARBA00023136"/>
    </source>
</evidence>
<keyword evidence="5 6" id="KW-0472">Membrane</keyword>
<evidence type="ECO:0000256" key="2">
    <source>
        <dbReference type="ARBA" id="ARBA00022475"/>
    </source>
</evidence>
<protein>
    <submittedName>
        <fullName evidence="7">Lysine transporter LysE</fullName>
    </submittedName>
</protein>
<evidence type="ECO:0000256" key="6">
    <source>
        <dbReference type="SAM" id="Phobius"/>
    </source>
</evidence>
<accession>A0A0F4XNN8</accession>
<evidence type="ECO:0000256" key="1">
    <source>
        <dbReference type="ARBA" id="ARBA00004651"/>
    </source>
</evidence>
<proteinExistence type="predicted"/>